<feature type="transmembrane region" description="Helical" evidence="1">
    <location>
        <begin position="58"/>
        <end position="80"/>
    </location>
</feature>
<evidence type="ECO:0000259" key="3">
    <source>
        <dbReference type="Pfam" id="PF23494"/>
    </source>
</evidence>
<protein>
    <submittedName>
        <fullName evidence="4">Uncharacterized protein</fullName>
    </submittedName>
</protein>
<sequence length="226" mass="24556">MDATVVSEGRTRRLSLTVGLMGAGALLGALVGFVVEFLLSLGDFSGIFGIASRPGEPIGILIMTGIGLLLGIVAAATIIAESPHIEVSDRDIHLRWKGAHVRVRKDLITAIHLGEDLVLYCRDGTELARVGAVNPQVLRCTLIHHGYPTPSPVQLGEEDFTSDLTLLDDTAQRIIRARMKALRAGNSDIAEILRRQLVGMGVMTRDLRVSRISIRTEFRRLQSTSN</sequence>
<keyword evidence="5" id="KW-1185">Reference proteome</keyword>
<name>A0A3Q8WVR2_9ACTO</name>
<dbReference type="InterPro" id="IPR057798">
    <property type="entry name" value="PH_YqeB"/>
</dbReference>
<feature type="domain" description="Cysteinyl-tRNA ligase anticodon binding" evidence="2">
    <location>
        <begin position="167"/>
        <end position="206"/>
    </location>
</feature>
<evidence type="ECO:0000256" key="1">
    <source>
        <dbReference type="SAM" id="Phobius"/>
    </source>
</evidence>
<dbReference type="Pfam" id="PF23494">
    <property type="entry name" value="bPH_10"/>
    <property type="match status" value="1"/>
</dbReference>
<reference evidence="4 5" key="1">
    <citation type="submission" date="2018-12" db="EMBL/GenBank/DDBJ databases">
        <title>Complete genome sequence of Flaviflexus salsibiostraticola KCTC 33148.</title>
        <authorList>
            <person name="Bae J.-W."/>
        </authorList>
    </citation>
    <scope>NUCLEOTIDE SEQUENCE [LARGE SCALE GENOMIC DNA]</scope>
    <source>
        <strain evidence="4 5">KCTC 33148</strain>
    </source>
</reference>
<gene>
    <name evidence="4" type="ORF">EJO69_07780</name>
</gene>
<dbReference type="KEGG" id="fsl:EJO69_07780"/>
<evidence type="ECO:0000259" key="2">
    <source>
        <dbReference type="Pfam" id="PF23493"/>
    </source>
</evidence>
<accession>A0A3Q8WVR2</accession>
<dbReference type="AlphaFoldDB" id="A0A3Q8WVR2"/>
<dbReference type="EMBL" id="CP034438">
    <property type="protein sequence ID" value="AZN30212.1"/>
    <property type="molecule type" value="Genomic_DNA"/>
</dbReference>
<organism evidence="4 5">
    <name type="scientific">Flaviflexus salsibiostraticola</name>
    <dbReference type="NCBI Taxonomy" id="1282737"/>
    <lineage>
        <taxon>Bacteria</taxon>
        <taxon>Bacillati</taxon>
        <taxon>Actinomycetota</taxon>
        <taxon>Actinomycetes</taxon>
        <taxon>Actinomycetales</taxon>
        <taxon>Actinomycetaceae</taxon>
        <taxon>Flaviflexus</taxon>
    </lineage>
</organism>
<keyword evidence="1" id="KW-1133">Transmembrane helix</keyword>
<dbReference type="Pfam" id="PF23493">
    <property type="entry name" value="CysS_C"/>
    <property type="match status" value="1"/>
</dbReference>
<dbReference type="InterPro" id="IPR056411">
    <property type="entry name" value="CysS_C"/>
</dbReference>
<dbReference type="OrthoDB" id="3267452at2"/>
<proteinExistence type="predicted"/>
<keyword evidence="1" id="KW-0812">Transmembrane</keyword>
<evidence type="ECO:0000313" key="4">
    <source>
        <dbReference type="EMBL" id="AZN30212.1"/>
    </source>
</evidence>
<feature type="domain" description="YqeB PH" evidence="3">
    <location>
        <begin position="4"/>
        <end position="149"/>
    </location>
</feature>
<feature type="transmembrane region" description="Helical" evidence="1">
    <location>
        <begin position="16"/>
        <end position="38"/>
    </location>
</feature>
<evidence type="ECO:0000313" key="5">
    <source>
        <dbReference type="Proteomes" id="UP000270021"/>
    </source>
</evidence>
<dbReference type="Proteomes" id="UP000270021">
    <property type="component" value="Chromosome"/>
</dbReference>
<dbReference type="RefSeq" id="WP_126040758.1">
    <property type="nucleotide sequence ID" value="NZ_CP034438.1"/>
</dbReference>
<keyword evidence="1" id="KW-0472">Membrane</keyword>